<evidence type="ECO:0000313" key="3">
    <source>
        <dbReference type="EMBL" id="MDR7330871.1"/>
    </source>
</evidence>
<keyword evidence="2" id="KW-0812">Transmembrane</keyword>
<keyword evidence="2" id="KW-1133">Transmembrane helix</keyword>
<name>A0ABU2A107_9CORY</name>
<accession>A0ABU2A107</accession>
<dbReference type="InterPro" id="IPR007383">
    <property type="entry name" value="DUF445"/>
</dbReference>
<proteinExistence type="predicted"/>
<organism evidence="3 4">
    <name type="scientific">Corynebacterium guangdongense</name>
    <dbReference type="NCBI Taxonomy" id="1783348"/>
    <lineage>
        <taxon>Bacteria</taxon>
        <taxon>Bacillati</taxon>
        <taxon>Actinomycetota</taxon>
        <taxon>Actinomycetes</taxon>
        <taxon>Mycobacteriales</taxon>
        <taxon>Corynebacteriaceae</taxon>
        <taxon>Corynebacterium</taxon>
    </lineage>
</organism>
<dbReference type="PANTHER" id="PTHR38442:SF1">
    <property type="entry name" value="INNER MEMBRANE PROTEIN"/>
    <property type="match status" value="1"/>
</dbReference>
<dbReference type="Proteomes" id="UP001180840">
    <property type="component" value="Unassembled WGS sequence"/>
</dbReference>
<sequence length="442" mass="48756">MGKHTRPDNDDTAPAVRGTVPGPDPLVEAERRRVLRRYQAFATGLLVVAAIIFLTCSFLQSRGYDSGWLGLVRAGAEAGMVGGIADWFAVTALFRHPLGIPIPHTALLPRQKDKLGDTLSEFVGDNFLNAQLITEKVSSANIPERIGGWMSQWDNARVVSREAGRLLAAVVRDIDPADAEAIIRSQVIGRATEPKWAPPAGRLLQGLIDDGKTEPVVQATITWARRKIDGMEESVVTMIDDRMPQWAPRFARDLVGERVYKEIVKFIEDVDRDPDHEARHAIRRFIAQLAEDLQHDEGMIERVEGLKADMMASTAVQELPGGIWASTSKALLDAAEDPASALRTKVTELTVEWGVRIRTDHGLRTSLDRRLTGAVKFLAENYSGEVTSIISETVQRWDAKEAADKIELMVGKDLQFIRFNGTIVGALAGMVIYTVNYVLFGV</sequence>
<feature type="transmembrane region" description="Helical" evidence="2">
    <location>
        <begin position="40"/>
        <end position="60"/>
    </location>
</feature>
<reference evidence="3" key="1">
    <citation type="submission" date="2023-07" db="EMBL/GenBank/DDBJ databases">
        <title>Sequencing the genomes of 1000 actinobacteria strains.</title>
        <authorList>
            <person name="Klenk H.-P."/>
        </authorList>
    </citation>
    <scope>NUCLEOTIDE SEQUENCE</scope>
    <source>
        <strain evidence="3">DSM 107476</strain>
    </source>
</reference>
<evidence type="ECO:0000256" key="2">
    <source>
        <dbReference type="SAM" id="Phobius"/>
    </source>
</evidence>
<dbReference type="Pfam" id="PF04286">
    <property type="entry name" value="DUF445"/>
    <property type="match status" value="1"/>
</dbReference>
<dbReference type="RefSeq" id="WP_290196995.1">
    <property type="nucleotide sequence ID" value="NZ_CP047654.1"/>
</dbReference>
<protein>
    <submittedName>
        <fullName evidence="3">Uncharacterized membrane-anchored protein YjiN (DUF445 family)</fullName>
    </submittedName>
</protein>
<feature type="region of interest" description="Disordered" evidence="1">
    <location>
        <begin position="1"/>
        <end position="24"/>
    </location>
</feature>
<dbReference type="EMBL" id="JAVDXZ010000001">
    <property type="protein sequence ID" value="MDR7330871.1"/>
    <property type="molecule type" value="Genomic_DNA"/>
</dbReference>
<dbReference type="PANTHER" id="PTHR38442">
    <property type="entry name" value="INNER MEMBRANE PROTEIN-RELATED"/>
    <property type="match status" value="1"/>
</dbReference>
<feature type="transmembrane region" description="Helical" evidence="2">
    <location>
        <begin position="419"/>
        <end position="440"/>
    </location>
</feature>
<keyword evidence="2" id="KW-0472">Membrane</keyword>
<evidence type="ECO:0000256" key="1">
    <source>
        <dbReference type="SAM" id="MobiDB-lite"/>
    </source>
</evidence>
<keyword evidence="4" id="KW-1185">Reference proteome</keyword>
<comment type="caution">
    <text evidence="3">The sequence shown here is derived from an EMBL/GenBank/DDBJ whole genome shotgun (WGS) entry which is preliminary data.</text>
</comment>
<gene>
    <name evidence="3" type="ORF">J2S39_002547</name>
</gene>
<evidence type="ECO:0000313" key="4">
    <source>
        <dbReference type="Proteomes" id="UP001180840"/>
    </source>
</evidence>